<name>A0A0R3JT28_CALMK</name>
<dbReference type="EC" id="3.1.3.16" evidence="4"/>
<dbReference type="InterPro" id="IPR001932">
    <property type="entry name" value="PPM-type_phosphatase-like_dom"/>
</dbReference>
<dbReference type="RefSeq" id="WP_057978560.1">
    <property type="nucleotide sequence ID" value="NZ_LKHP01000007.1"/>
</dbReference>
<dbReference type="SUPFAM" id="SSF81606">
    <property type="entry name" value="PP2C-like"/>
    <property type="match status" value="1"/>
</dbReference>
<dbReference type="PROSITE" id="PS51746">
    <property type="entry name" value="PPM_2"/>
    <property type="match status" value="1"/>
</dbReference>
<dbReference type="Gene3D" id="3.60.40.10">
    <property type="entry name" value="PPM-type phosphatase domain"/>
    <property type="match status" value="1"/>
</dbReference>
<dbReference type="STRING" id="908809.ABG79_01420"/>
<dbReference type="AlphaFoldDB" id="A0A0R3JT28"/>
<dbReference type="InterPro" id="IPR052016">
    <property type="entry name" value="Bact_Sigma-Reg"/>
</dbReference>
<feature type="transmembrane region" description="Helical" evidence="2">
    <location>
        <begin position="284"/>
        <end position="301"/>
    </location>
</feature>
<dbReference type="InterPro" id="IPR045768">
    <property type="entry name" value="SpoIIE_N"/>
</dbReference>
<dbReference type="InterPro" id="IPR036457">
    <property type="entry name" value="PPM-type-like_dom_sf"/>
</dbReference>
<feature type="transmembrane region" description="Helical" evidence="2">
    <location>
        <begin position="102"/>
        <end position="124"/>
    </location>
</feature>
<dbReference type="InterPro" id="IPR014221">
    <property type="entry name" value="SpoII_E"/>
</dbReference>
<dbReference type="SMART" id="SM00331">
    <property type="entry name" value="PP2C_SIG"/>
    <property type="match status" value="1"/>
</dbReference>
<evidence type="ECO:0000256" key="1">
    <source>
        <dbReference type="ARBA" id="ARBA00022801"/>
    </source>
</evidence>
<accession>A0A0R3JT28</accession>
<organism evidence="4 5">
    <name type="scientific">Caloramator mitchellensis</name>
    <dbReference type="NCBI Taxonomy" id="908809"/>
    <lineage>
        <taxon>Bacteria</taxon>
        <taxon>Bacillati</taxon>
        <taxon>Bacillota</taxon>
        <taxon>Clostridia</taxon>
        <taxon>Eubacteriales</taxon>
        <taxon>Clostridiaceae</taxon>
        <taxon>Caloramator</taxon>
    </lineage>
</organism>
<dbReference type="GO" id="GO:0004722">
    <property type="term" value="F:protein serine/threonine phosphatase activity"/>
    <property type="evidence" value="ECO:0007669"/>
    <property type="project" value="UniProtKB-EC"/>
</dbReference>
<keyword evidence="2" id="KW-1133">Transmembrane helix</keyword>
<evidence type="ECO:0000256" key="2">
    <source>
        <dbReference type="SAM" id="Phobius"/>
    </source>
</evidence>
<dbReference type="Pfam" id="PF07228">
    <property type="entry name" value="SpoIIE"/>
    <property type="match status" value="1"/>
</dbReference>
<reference evidence="4 5" key="1">
    <citation type="submission" date="2015-09" db="EMBL/GenBank/DDBJ databases">
        <title>Draft genome sequence of a Caloramator mitchellensis, a moderate thermophile from the Great Artesian Basin of Australia.</title>
        <authorList>
            <person name="Patel B.K."/>
        </authorList>
    </citation>
    <scope>NUCLEOTIDE SEQUENCE [LARGE SCALE GENOMIC DNA]</scope>
    <source>
        <strain evidence="4 5">VF08</strain>
    </source>
</reference>
<protein>
    <submittedName>
        <fullName evidence="4">Stage II sporulation protein E</fullName>
        <ecNumber evidence="4">3.1.3.16</ecNumber>
    </submittedName>
</protein>
<feature type="transmembrane region" description="Helical" evidence="2">
    <location>
        <begin position="256"/>
        <end position="272"/>
    </location>
</feature>
<evidence type="ECO:0000313" key="5">
    <source>
        <dbReference type="Proteomes" id="UP000052015"/>
    </source>
</evidence>
<feature type="transmembrane region" description="Helical" evidence="2">
    <location>
        <begin position="170"/>
        <end position="192"/>
    </location>
</feature>
<dbReference type="PANTHER" id="PTHR43156">
    <property type="entry name" value="STAGE II SPORULATION PROTEIN E-RELATED"/>
    <property type="match status" value="1"/>
</dbReference>
<dbReference type="PANTHER" id="PTHR43156:SF2">
    <property type="entry name" value="STAGE II SPORULATION PROTEIN E"/>
    <property type="match status" value="1"/>
</dbReference>
<feature type="transmembrane region" description="Helical" evidence="2">
    <location>
        <begin position="74"/>
        <end position="95"/>
    </location>
</feature>
<feature type="transmembrane region" description="Helical" evidence="2">
    <location>
        <begin position="130"/>
        <end position="150"/>
    </location>
</feature>
<feature type="transmembrane region" description="Helical" evidence="2">
    <location>
        <begin position="198"/>
        <end position="225"/>
    </location>
</feature>
<evidence type="ECO:0000313" key="4">
    <source>
        <dbReference type="EMBL" id="KRQ86673.1"/>
    </source>
</evidence>
<dbReference type="NCBIfam" id="TIGR02865">
    <property type="entry name" value="spore_II_E"/>
    <property type="match status" value="1"/>
</dbReference>
<dbReference type="OrthoDB" id="9763774at2"/>
<feature type="transmembrane region" description="Helical" evidence="2">
    <location>
        <begin position="232"/>
        <end position="250"/>
    </location>
</feature>
<keyword evidence="2" id="KW-0472">Membrane</keyword>
<feature type="transmembrane region" description="Helical" evidence="2">
    <location>
        <begin position="21"/>
        <end position="54"/>
    </location>
</feature>
<sequence>MLERGIDVKVSRKEKFTLRHLALFAALFLVSRVVLLNEIMPFGISLLIAAALLLEREYTLLAGIFVILGYLTQVDLLIAREHILLSAIVILYSLIKRGKSKFINLAVIASILNIALSVYTHKFILKNLALYDFVIVLFETFILVSSAYIFNHGISAFLSNKKIDLIREEIVSIILIFAISFAGIWDIGYKYFSLKSSLAFLIVIAIAYLRGSQSAAAAGILFGFVSNFTDNFTPYILGIYGFSGLIAGAFRDMGRILTASSMFISAGILILYSNKLDVLSSMMINMFIPSLVFVVIPSSIYEKINLYFDVDKKKDAQQNLYMERIKDYINIKLDAISKSLNSLSGMLNEKYEHGLSKNNEIKGVIEKVANRVCANCGSRAFCWSRETYITYETFFDLLRTSEKNGRLEFKNVPDNFKLKCSKLHELIKQINFEMEIMRINSRWSKKLVNSKKILAEQIRGISVVVSDLIKDVTKSVEFKSEIEAEIAVELESRGIKFNDVLVTKNSANKYEVTIYGTPCTGRVSCNSEVSRIVSDVLNRRMIRENSMCRIDEGNKICQYKLIEAENYGVAAAVARASKEDLSGDSYYFGNVAPGRYILSISDGMGSGFEAAMESNTTITLLEKFMEAGFDRNTTMKAINSILLLKNDSESFATVDLGIIDLYEGVGEFIKIGAASTFIKSGRDVSIINNKSLPIGVMDEIEVESEIVEFKNGDIIVMVSDGVTDADSELKDKWVSKLLREYSSGNPKDIADYILEKTKEKYGDELKDDITVIAAKIWMVTFT</sequence>
<keyword evidence="1 4" id="KW-0378">Hydrolase</keyword>
<gene>
    <name evidence="4" type="primary">spoIIE</name>
    <name evidence="4" type="ORF">ABG79_01420</name>
</gene>
<keyword evidence="5" id="KW-1185">Reference proteome</keyword>
<comment type="caution">
    <text evidence="4">The sequence shown here is derived from an EMBL/GenBank/DDBJ whole genome shotgun (WGS) entry which is preliminary data.</text>
</comment>
<keyword evidence="2" id="KW-0812">Transmembrane</keyword>
<evidence type="ECO:0000259" key="3">
    <source>
        <dbReference type="PROSITE" id="PS51746"/>
    </source>
</evidence>
<dbReference type="Proteomes" id="UP000052015">
    <property type="component" value="Unassembled WGS sequence"/>
</dbReference>
<dbReference type="Pfam" id="PF19732">
    <property type="entry name" value="SpoIIE_N"/>
    <property type="match status" value="1"/>
</dbReference>
<proteinExistence type="predicted"/>
<dbReference type="EMBL" id="LKHP01000007">
    <property type="protein sequence ID" value="KRQ86673.1"/>
    <property type="molecule type" value="Genomic_DNA"/>
</dbReference>
<feature type="domain" description="PPM-type phosphatase" evidence="3">
    <location>
        <begin position="566"/>
        <end position="776"/>
    </location>
</feature>